<feature type="region of interest" description="Disordered" evidence="2">
    <location>
        <begin position="1330"/>
        <end position="1360"/>
    </location>
</feature>
<dbReference type="GO" id="GO:0006508">
    <property type="term" value="P:proteolysis"/>
    <property type="evidence" value="ECO:0007669"/>
    <property type="project" value="InterPro"/>
</dbReference>
<feature type="region of interest" description="Disordered" evidence="2">
    <location>
        <begin position="1141"/>
        <end position="1168"/>
    </location>
</feature>
<dbReference type="InterPro" id="IPR038765">
    <property type="entry name" value="Papain-like_cys_pep_sf"/>
</dbReference>
<accession>A0A8J2R3W2</accession>
<feature type="compositionally biased region" description="Polar residues" evidence="2">
    <location>
        <begin position="1141"/>
        <end position="1152"/>
    </location>
</feature>
<dbReference type="PROSITE" id="PS50203">
    <property type="entry name" value="CALPAIN_CAT"/>
    <property type="match status" value="1"/>
</dbReference>
<dbReference type="InterPro" id="IPR057249">
    <property type="entry name" value="Globin_CP_ADGB"/>
</dbReference>
<feature type="domain" description="Calpain catalytic" evidence="3">
    <location>
        <begin position="61"/>
        <end position="401"/>
    </location>
</feature>
<dbReference type="Pfam" id="PF22069">
    <property type="entry name" value="Androglobin_IV"/>
    <property type="match status" value="1"/>
</dbReference>
<name>A0A8J2R3W2_9NEOP</name>
<feature type="compositionally biased region" description="Low complexity" evidence="2">
    <location>
        <begin position="1334"/>
        <end position="1351"/>
    </location>
</feature>
<feature type="compositionally biased region" description="Low complexity" evidence="2">
    <location>
        <begin position="1158"/>
        <end position="1167"/>
    </location>
</feature>
<dbReference type="InterPro" id="IPR054094">
    <property type="entry name" value="Androglobin_IV"/>
</dbReference>
<dbReference type="OrthoDB" id="9374162at2759"/>
<dbReference type="GO" id="GO:0004198">
    <property type="term" value="F:calcium-dependent cysteine-type endopeptidase activity"/>
    <property type="evidence" value="ECO:0007669"/>
    <property type="project" value="InterPro"/>
</dbReference>
<dbReference type="PROSITE" id="PS52042">
    <property type="entry name" value="GLOBIN_CP_ADGB"/>
    <property type="match status" value="1"/>
</dbReference>
<evidence type="ECO:0000313" key="5">
    <source>
        <dbReference type="EMBL" id="CAG9584359.1"/>
    </source>
</evidence>
<dbReference type="SUPFAM" id="SSF54001">
    <property type="entry name" value="Cysteine proteinases"/>
    <property type="match status" value="1"/>
</dbReference>
<dbReference type="InterPro" id="IPR001300">
    <property type="entry name" value="Peptidase_C2_calpain_cat"/>
</dbReference>
<dbReference type="CDD" id="cd22307">
    <property type="entry name" value="Adgb_C_mid-like"/>
    <property type="match status" value="1"/>
</dbReference>
<organism evidence="5 6">
    <name type="scientific">Danaus chrysippus</name>
    <name type="common">African queen</name>
    <dbReference type="NCBI Taxonomy" id="151541"/>
    <lineage>
        <taxon>Eukaryota</taxon>
        <taxon>Metazoa</taxon>
        <taxon>Ecdysozoa</taxon>
        <taxon>Arthropoda</taxon>
        <taxon>Hexapoda</taxon>
        <taxon>Insecta</taxon>
        <taxon>Pterygota</taxon>
        <taxon>Neoptera</taxon>
        <taxon>Endopterygota</taxon>
        <taxon>Lepidoptera</taxon>
        <taxon>Glossata</taxon>
        <taxon>Ditrysia</taxon>
        <taxon>Papilionoidea</taxon>
        <taxon>Nymphalidae</taxon>
        <taxon>Danainae</taxon>
        <taxon>Danaini</taxon>
        <taxon>Danaina</taxon>
        <taxon>Danaus</taxon>
        <taxon>Anosia</taxon>
    </lineage>
</organism>
<protein>
    <submittedName>
        <fullName evidence="5">(African queen) hypothetical protein</fullName>
    </submittedName>
</protein>
<proteinExistence type="predicted"/>
<dbReference type="InterPro" id="IPR053033">
    <property type="entry name" value="Androglobin-like"/>
</dbReference>
<dbReference type="EMBL" id="CAKASE010000082">
    <property type="protein sequence ID" value="CAG9584359.1"/>
    <property type="molecule type" value="Genomic_DNA"/>
</dbReference>
<dbReference type="Proteomes" id="UP000789524">
    <property type="component" value="Unassembled WGS sequence"/>
</dbReference>
<evidence type="ECO:0000259" key="4">
    <source>
        <dbReference type="PROSITE" id="PS52042"/>
    </source>
</evidence>
<dbReference type="PANTHER" id="PTHR46298">
    <property type="entry name" value="ANDROGLOBIN"/>
    <property type="match status" value="1"/>
</dbReference>
<reference evidence="5" key="1">
    <citation type="submission" date="2021-09" db="EMBL/GenBank/DDBJ databases">
        <authorList>
            <person name="Martin H S."/>
        </authorList>
    </citation>
    <scope>NUCLEOTIDE SEQUENCE</scope>
</reference>
<gene>
    <name evidence="5" type="ORF">DCHRY22_LOCUS14962</name>
</gene>
<evidence type="ECO:0000313" key="6">
    <source>
        <dbReference type="Proteomes" id="UP000789524"/>
    </source>
</evidence>
<evidence type="ECO:0000256" key="1">
    <source>
        <dbReference type="PROSITE-ProRule" id="PRU00239"/>
    </source>
</evidence>
<sequence>MSKKSEIGRSLAVYEVDPTECPFREFRDNELSTEFWGMGPSAFRSSHFVSKISTKAQADYVWVDDQTQPLPRSARQYLHGWVRADELAMNRWDAEVVVFEDNGSGKMSIIDMQLSHAQVLLRSSFCRRVLSMCFMLERVDSLIVEHQWENFVFTMAPEGWRSRFHIYSPGMKPGGGQQHRPTHSKNGCYLVRLFYLGAWRCVWVSDQVPVDATDSPLLPFSPLLSRAPVKPGGKQAPAMVTSNVVHLWPLLICKALLKLAAPDLNSDEDANCEDELMPEFDILHALTGCLNLVYNIKNPEAIWDIITSEVPLFTWDDDDDTLTSTVKSRSTKKPATKETTVVRRGSMTSILIEDTKNSPPYALPGITPSHEMNLLVTMARDLPLKKPLPEPEVPLWKTYRWVDWARRHGLYEAYDCPRTQFLKVNGFLKLSHAPHLLDVQSTESITLQFREEHDRTNPPLKKGIRDLNRSQTANSATIQQLKEELREWIPYQTLYELLKQFSVLFYPSMYEFTSVASNPPVRITKAAPNKALDIPASKSSPLYLQIDGPDENILRISLSTLHPRVLFNCGVAILDHIEPAHLVLEVFEWFNDCELPRAKAFIHTRGYDSVEVKLLPGRHFCRVWVHSRMNWHAMFLSESSLLLGTRDVIQSAAVRDCPWASRFLCNLGNAFQNWIKATRSAVNLSLNDREFYGSYQPDLEWDPNRVGYDKAFLHWMFRQALQSILSKKLVRSDYNSVCSVLRKHFLDPDFGFPPKPPPPLKPVRYIAEVDPCDCVMPEVEEQEVVEEETEEQQLLEEIPLVNQETMDQLLTLPKPPVTSQVCELATEELPCGVLKNEREKVIQKHEAATILQAYWRGTWVRQCLTRMVTLTPEVLRLIMDNAFGNMEALSSLMNEFFKMYPGTKKSYSVASALSGVYGLQQHTGSSPISPKCKWIPYFQSVFTCHAPVKVHLDVQSSLQHSTLAVYNNDTGEQMPQAYNSHITFIFQPNDHGYTVMGHGTLNQPSGVNSEVHWQLTVLSSIADVFHVCDNDIDSCKELPLSPASKLHIDEIFIPNRKNILGGIQILVTKHDAVCFRAAATSPELEMEAILRTVCSDGSVEELGRCSGTGELQWPYIRLEPTLLLSNNQFKKVSTSQANLASTAKENMTSARSLRTKQKAPSAKSKSATRVKDIKINLEPKQYSIEVVAPKGWPLTLAQWNRVDQVRNSQESNKVEAAPVKKPVKDKGVLKDKMQSQTLYQPQIGDAYVELECSLAIGGGSVARLDDERDIQFATARRNWDLLEPGRNARGAQIRKEFRADFLESVPPPQALSEQSLGEEILGEDLLGEEKKETPPAAQQGPTPATDSGSLEVSEESEEETKYLTMPEILKDKFLPLYFIPLCTKEYNESECVVLTPEMAEVAKNDRQNRIDAALKRMRELQAYNEEYVIYRQRQRCHLLEKLFVDSQWNEELDTVLEERDEAIAKEALIRTLSATKKKQEAKKK</sequence>
<comment type="caution">
    <text evidence="5">The sequence shown here is derived from an EMBL/GenBank/DDBJ whole genome shotgun (WGS) entry which is preliminary data.</text>
</comment>
<dbReference type="PROSITE" id="PS50096">
    <property type="entry name" value="IQ"/>
    <property type="match status" value="1"/>
</dbReference>
<dbReference type="Pfam" id="PF22068">
    <property type="entry name" value="Androglobin_II"/>
    <property type="match status" value="1"/>
</dbReference>
<evidence type="ECO:0000259" key="3">
    <source>
        <dbReference type="PROSITE" id="PS50203"/>
    </source>
</evidence>
<evidence type="ECO:0000256" key="2">
    <source>
        <dbReference type="SAM" id="MobiDB-lite"/>
    </source>
</evidence>
<dbReference type="PANTHER" id="PTHR46298:SF1">
    <property type="entry name" value="ANDROGLOBIN"/>
    <property type="match status" value="1"/>
</dbReference>
<dbReference type="InterPro" id="IPR054093">
    <property type="entry name" value="Androglobin_II"/>
</dbReference>
<comment type="caution">
    <text evidence="1">Lacks conserved residue(s) required for the propagation of feature annotation.</text>
</comment>
<feature type="domain" description="Globin" evidence="4">
    <location>
        <begin position="634"/>
        <end position="919"/>
    </location>
</feature>
<keyword evidence="6" id="KW-1185">Reference proteome</keyword>